<feature type="region of interest" description="Disordered" evidence="1">
    <location>
        <begin position="1"/>
        <end position="50"/>
    </location>
</feature>
<feature type="compositionally biased region" description="Basic residues" evidence="1">
    <location>
        <begin position="1"/>
        <end position="10"/>
    </location>
</feature>
<evidence type="ECO:0000313" key="2">
    <source>
        <dbReference type="EMBL" id="CAB9511157.1"/>
    </source>
</evidence>
<feature type="compositionally biased region" description="Low complexity" evidence="1">
    <location>
        <begin position="35"/>
        <end position="49"/>
    </location>
</feature>
<feature type="compositionally biased region" description="Basic residues" evidence="1">
    <location>
        <begin position="19"/>
        <end position="29"/>
    </location>
</feature>
<reference evidence="2" key="1">
    <citation type="submission" date="2020-06" db="EMBL/GenBank/DDBJ databases">
        <authorList>
            <consortium name="Plant Systems Biology data submission"/>
        </authorList>
    </citation>
    <scope>NUCLEOTIDE SEQUENCE</scope>
    <source>
        <strain evidence="2">D6</strain>
    </source>
</reference>
<keyword evidence="3" id="KW-1185">Reference proteome</keyword>
<evidence type="ECO:0000313" key="3">
    <source>
        <dbReference type="Proteomes" id="UP001153069"/>
    </source>
</evidence>
<organism evidence="2 3">
    <name type="scientific">Seminavis robusta</name>
    <dbReference type="NCBI Taxonomy" id="568900"/>
    <lineage>
        <taxon>Eukaryota</taxon>
        <taxon>Sar</taxon>
        <taxon>Stramenopiles</taxon>
        <taxon>Ochrophyta</taxon>
        <taxon>Bacillariophyta</taxon>
        <taxon>Bacillariophyceae</taxon>
        <taxon>Bacillariophycidae</taxon>
        <taxon>Naviculales</taxon>
        <taxon>Naviculaceae</taxon>
        <taxon>Seminavis</taxon>
    </lineage>
</organism>
<sequence length="130" mass="14823">MPTTTRSKHKKSDEVGTHQPKKPPAKKKGDKQGKAPDSAASTANKTSTTREVLSVLSTAQRHQILLDIEKHPHLQFKQLCKLYPVYYKKGDPQQGAFRNRFNYLNRIKKEDPQQYWELYGKAGSIVAECI</sequence>
<dbReference type="EMBL" id="CAICTM010000470">
    <property type="protein sequence ID" value="CAB9511157.1"/>
    <property type="molecule type" value="Genomic_DNA"/>
</dbReference>
<gene>
    <name evidence="2" type="ORF">SEMRO_471_G149650.1</name>
</gene>
<evidence type="ECO:0000256" key="1">
    <source>
        <dbReference type="SAM" id="MobiDB-lite"/>
    </source>
</evidence>
<dbReference type="Proteomes" id="UP001153069">
    <property type="component" value="Unassembled WGS sequence"/>
</dbReference>
<accession>A0A9N8DYA9</accession>
<proteinExistence type="predicted"/>
<protein>
    <submittedName>
        <fullName evidence="2">Uncharacterized protein</fullName>
    </submittedName>
</protein>
<dbReference type="AlphaFoldDB" id="A0A9N8DYA9"/>
<name>A0A9N8DYA9_9STRA</name>
<comment type="caution">
    <text evidence="2">The sequence shown here is derived from an EMBL/GenBank/DDBJ whole genome shotgun (WGS) entry which is preliminary data.</text>
</comment>